<dbReference type="InterPro" id="IPR022385">
    <property type="entry name" value="Rhs_assc_core"/>
</dbReference>
<dbReference type="InterPro" id="IPR045351">
    <property type="entry name" value="DUF6531"/>
</dbReference>
<evidence type="ECO:0000259" key="4">
    <source>
        <dbReference type="Pfam" id="PF20148"/>
    </source>
</evidence>
<name>A0A0G3BMC3_9BURK</name>
<dbReference type="STRING" id="413882.AAW51_1815"/>
<dbReference type="InterPro" id="IPR050708">
    <property type="entry name" value="T6SS_VgrG/RHS"/>
</dbReference>
<organism evidence="6 7">
    <name type="scientific">Caldimonas brevitalea</name>
    <dbReference type="NCBI Taxonomy" id="413882"/>
    <lineage>
        <taxon>Bacteria</taxon>
        <taxon>Pseudomonadati</taxon>
        <taxon>Pseudomonadota</taxon>
        <taxon>Betaproteobacteria</taxon>
        <taxon>Burkholderiales</taxon>
        <taxon>Sphaerotilaceae</taxon>
        <taxon>Caldimonas</taxon>
    </lineage>
</organism>
<feature type="domain" description="DUF6531" evidence="4">
    <location>
        <begin position="376"/>
        <end position="453"/>
    </location>
</feature>
<dbReference type="CDD" id="cd20743">
    <property type="entry name" value="FIX_RhsA-like"/>
    <property type="match status" value="1"/>
</dbReference>
<feature type="region of interest" description="Disordered" evidence="2">
    <location>
        <begin position="1525"/>
        <end position="1560"/>
    </location>
</feature>
<dbReference type="PATRIC" id="fig|413882.6.peg.1910"/>
<sequence>MSEAMPQPSGSGAPQARERQTAIAPLNTLALEDTGGAAKTFDAWLRKVTNHYVTLERLLTVAGSVPVVGNLMAVGDAIVNVVEIVGKYDQKQPVEVLDWAGLGINLVGAVPAPGTTAARMSLRPVFHLVKQELRKKALVQGVANGLKQDIGATLVAVLIDHLNDEIAGDFETFVQKAMGLLKEILDKCAAFIDELCNNLIDVLRRCRDNQPLVDLRPPPKPPKRLRDPRTDSTFERMLAAAKEAAEEFDRTVSNTAIKAVNTGASAALYFLDEADKQRLNTAIAQLTDLKQGFRSATARLCDTGVEMSMMWMLVRLMQALANRKKRGGSVSLNAEKGAQHHADKPGGTVDGTNSQVPPRQAPNDCKACASKSKTGGSISFATGAESFTHTDFVLNAALPIEWSRTYRSDLGAYDQGPLGARWLTPYSTRVDVQGEGRHRGLVYHGADGRSHRYPWLEVGQSHRDPVEEITLTRLTEGLLVLDFGKPKPEGQPSDWRESYELVDTCAAKVKTHGRQHFRLAALHGTHGASIGLRYDHHVAGEQVLSDIVSKQGEATLAHVGVQPDAESGRILTLWEIKDGQLVRQLAAYDYDPHGDLIQAQDENAAAWRYEYQYHLVTRYTDRTGRGMNLRYDGTGVNAKAVHEWADDRSFETRLEWDRNIRLTYVTDALGQETWVYYDIDGYPYRTIHPDQREEWFFRDNAKNLTRHVHPDGSADHYRYDEHGNLIQHVRADGSRVHFEYDTAHRLTGVMDPDGGVWRRDYDPQGRLTEETDPRGNKTQYAYDKAGRPTKVTDAKGGTKKLAYTASGQLARYTDCSGRTTQWEYDAQGRLVKSIDATGQETRYRYTPVTAETLHRAQQAEDRGNHPGQLEALIYADDSEDHLCHDAEGRLLIHTDALKRTTAYSYTAAGLVRQRIDALGQRLGYRWDRLGRLAELRNENDQPYSFRYDPVGQLLAETGFDGKTTEYRYDDATGILQAVVDGSVTTQLEFDPMGRLLQRKAKAPGRDEQVESFTYYPGGQLCEAKNEHAKLQWFYDPAGNLVREHHHYHGEHFPEKCTAVWHHRYDEMNQRVGTTRPDGHKLEWLTYGSGHVHGLVLDGQDVLGFERDALHREVYRSQGNGLEQSQRYDPVGRLLEQQVKPSGHRMPVEMDVAYKNLHNGTGSGAAAILRRYRYDKAGQLDHIEDSRRGRLEYRYDPVGRLLQATSVLGKEVFAFDPAGNIAPAHDPDAAQRPSGPRAVPKLLDNLLKEYAGTSYRYDERGNLVERVHFGQRSGFAWDAFNRMTKANTPEGNTSFAYDPLGRRILKRSERNNPHGGAPLVETTVFGWDGDTLAFESRQPQGQHSGQTQTVHYIHEPGGFVPLLQARRSGAVQLCPTTDVKALMTANGGEYHTELDPLWNGELEAEAVPFDKAEIVFYQCDHLGTPQELTDHEGKIAWAAQYKAWGLAKAVIGEAARKAGLSNPIRFQGQYFDEETGLHYNRYRYYDPVTGRFASKDPIGLIGGTNLHEFAPNTTAWTDPLGLARSSKAGRYHGKKPKYTNPGHHDPSSGGFRGSSGGRKTSVLPCHHEELAKRSIPDADGHHWYAVDELGVYHRFGNSNDGTMHWNGDSTQNGGFPVPPAVKKRLDQIHKDGKSVKRCKS</sequence>
<evidence type="ECO:0000313" key="6">
    <source>
        <dbReference type="EMBL" id="AKJ28506.1"/>
    </source>
</evidence>
<feature type="domain" description="Teneurin-like YD-shell" evidence="5">
    <location>
        <begin position="1114"/>
        <end position="1309"/>
    </location>
</feature>
<keyword evidence="7" id="KW-1185">Reference proteome</keyword>
<accession>A0A0G3BMC3</accession>
<dbReference type="EMBL" id="CP011371">
    <property type="protein sequence ID" value="AKJ28506.1"/>
    <property type="molecule type" value="Genomic_DNA"/>
</dbReference>
<dbReference type="Pfam" id="PF20148">
    <property type="entry name" value="DUF6531"/>
    <property type="match status" value="1"/>
</dbReference>
<dbReference type="NCBIfam" id="TIGR03696">
    <property type="entry name" value="Rhs_assc_core"/>
    <property type="match status" value="1"/>
</dbReference>
<dbReference type="InterPro" id="IPR031325">
    <property type="entry name" value="RHS_repeat"/>
</dbReference>
<evidence type="ECO:0000256" key="1">
    <source>
        <dbReference type="ARBA" id="ARBA00022737"/>
    </source>
</evidence>
<dbReference type="KEGG" id="pbh:AAW51_1815"/>
<evidence type="ECO:0000313" key="7">
    <source>
        <dbReference type="Proteomes" id="UP000035352"/>
    </source>
</evidence>
<dbReference type="NCBIfam" id="TIGR01643">
    <property type="entry name" value="YD_repeat_2x"/>
    <property type="match status" value="7"/>
</dbReference>
<gene>
    <name evidence="6" type="ORF">AAW51_1815</name>
</gene>
<dbReference type="PANTHER" id="PTHR32305">
    <property type="match status" value="1"/>
</dbReference>
<feature type="region of interest" description="Disordered" evidence="2">
    <location>
        <begin position="335"/>
        <end position="368"/>
    </location>
</feature>
<evidence type="ECO:0000259" key="3">
    <source>
        <dbReference type="Pfam" id="PF03527"/>
    </source>
</evidence>
<protein>
    <submittedName>
        <fullName evidence="6">Type IV secretion protein Rhs</fullName>
    </submittedName>
</protein>
<dbReference type="Pfam" id="PF05593">
    <property type="entry name" value="RHS_repeat"/>
    <property type="match status" value="3"/>
</dbReference>
<dbReference type="InterPro" id="IPR006530">
    <property type="entry name" value="YD"/>
</dbReference>
<keyword evidence="1" id="KW-0677">Repeat</keyword>
<dbReference type="Pfam" id="PF25023">
    <property type="entry name" value="TEN_YD-shell"/>
    <property type="match status" value="1"/>
</dbReference>
<dbReference type="Gene3D" id="2.180.10.10">
    <property type="entry name" value="RHS repeat-associated core"/>
    <property type="match status" value="2"/>
</dbReference>
<evidence type="ECO:0000259" key="5">
    <source>
        <dbReference type="Pfam" id="PF25023"/>
    </source>
</evidence>
<feature type="domain" description="RHS protein conserved region" evidence="3">
    <location>
        <begin position="1413"/>
        <end position="1444"/>
    </location>
</feature>
<dbReference type="SUPFAM" id="SSF69304">
    <property type="entry name" value="Tricorn protease N-terminal domain"/>
    <property type="match status" value="1"/>
</dbReference>
<dbReference type="InterPro" id="IPR001826">
    <property type="entry name" value="RHS"/>
</dbReference>
<dbReference type="InterPro" id="IPR056823">
    <property type="entry name" value="TEN-like_YD-shell"/>
</dbReference>
<evidence type="ECO:0000256" key="2">
    <source>
        <dbReference type="SAM" id="MobiDB-lite"/>
    </source>
</evidence>
<feature type="compositionally biased region" description="Basic residues" evidence="2">
    <location>
        <begin position="1526"/>
        <end position="1536"/>
    </location>
</feature>
<dbReference type="RefSeq" id="WP_047194359.1">
    <property type="nucleotide sequence ID" value="NZ_CP011371.1"/>
</dbReference>
<dbReference type="Proteomes" id="UP000035352">
    <property type="component" value="Chromosome"/>
</dbReference>
<proteinExistence type="predicted"/>
<dbReference type="PANTHER" id="PTHR32305:SF15">
    <property type="entry name" value="PROTEIN RHSA-RELATED"/>
    <property type="match status" value="1"/>
</dbReference>
<reference evidence="6 7" key="1">
    <citation type="submission" date="2015-05" db="EMBL/GenBank/DDBJ databases">
        <authorList>
            <person name="Tang B."/>
            <person name="Yu Y."/>
        </authorList>
    </citation>
    <scope>NUCLEOTIDE SEQUENCE [LARGE SCALE GENOMIC DNA]</scope>
    <source>
        <strain evidence="6 7">DSM 7029</strain>
    </source>
</reference>
<dbReference type="Pfam" id="PF03527">
    <property type="entry name" value="RHS"/>
    <property type="match status" value="1"/>
</dbReference>